<gene>
    <name evidence="3" type="ORF">BSL82_09245</name>
</gene>
<organism evidence="3 4">
    <name type="scientific">Tardibacter chloracetimidivorans</name>
    <dbReference type="NCBI Taxonomy" id="1921510"/>
    <lineage>
        <taxon>Bacteria</taxon>
        <taxon>Pseudomonadati</taxon>
        <taxon>Pseudomonadota</taxon>
        <taxon>Alphaproteobacteria</taxon>
        <taxon>Sphingomonadales</taxon>
        <taxon>Sphingomonadaceae</taxon>
        <taxon>Tardibacter</taxon>
    </lineage>
</organism>
<dbReference type="RefSeq" id="WP_072597060.1">
    <property type="nucleotide sequence ID" value="NZ_CP018221.1"/>
</dbReference>
<dbReference type="InterPro" id="IPR011006">
    <property type="entry name" value="CheY-like_superfamily"/>
</dbReference>
<evidence type="ECO:0000313" key="3">
    <source>
        <dbReference type="EMBL" id="API59470.1"/>
    </source>
</evidence>
<dbReference type="Proteomes" id="UP000182063">
    <property type="component" value="Chromosome"/>
</dbReference>
<dbReference type="SMART" id="SM00448">
    <property type="entry name" value="REC"/>
    <property type="match status" value="1"/>
</dbReference>
<name>A0A1L3ZV45_9SPHN</name>
<feature type="domain" description="Response regulatory" evidence="2">
    <location>
        <begin position="8"/>
        <end position="117"/>
    </location>
</feature>
<dbReference type="KEGG" id="sphj:BSL82_09245"/>
<dbReference type="SUPFAM" id="SSF52172">
    <property type="entry name" value="CheY-like"/>
    <property type="match status" value="1"/>
</dbReference>
<reference evidence="4" key="1">
    <citation type="submission" date="2016-11" db="EMBL/GenBank/DDBJ databases">
        <title>Complete Genome Sequence of alachlor-degrading Sphingomonas sp. strain JJ-A5.</title>
        <authorList>
            <person name="Lee H."/>
            <person name="Ka J.-O."/>
        </authorList>
    </citation>
    <scope>NUCLEOTIDE SEQUENCE [LARGE SCALE GENOMIC DNA]</scope>
    <source>
        <strain evidence="4">JJ-A5</strain>
    </source>
</reference>
<dbReference type="InterPro" id="IPR001789">
    <property type="entry name" value="Sig_transdc_resp-reg_receiver"/>
</dbReference>
<evidence type="ECO:0000313" key="4">
    <source>
        <dbReference type="Proteomes" id="UP000182063"/>
    </source>
</evidence>
<dbReference type="PROSITE" id="PS50110">
    <property type="entry name" value="RESPONSE_REGULATORY"/>
    <property type="match status" value="1"/>
</dbReference>
<keyword evidence="4" id="KW-1185">Reference proteome</keyword>
<accession>A0A1L3ZV45</accession>
<dbReference type="STRING" id="1921510.BSL82_09245"/>
<dbReference type="AlphaFoldDB" id="A0A1L3ZV45"/>
<dbReference type="EMBL" id="CP018221">
    <property type="protein sequence ID" value="API59470.1"/>
    <property type="molecule type" value="Genomic_DNA"/>
</dbReference>
<evidence type="ECO:0000256" key="1">
    <source>
        <dbReference type="PROSITE-ProRule" id="PRU00169"/>
    </source>
</evidence>
<evidence type="ECO:0000259" key="2">
    <source>
        <dbReference type="PROSITE" id="PS50110"/>
    </source>
</evidence>
<sequence>MTVLNGRKIFVVEDEPLILMALEDMLEDMGCALAGSASNLALGLQLAEAVDCEVAILDININGERSEPIAALLAQRGIPCIYATGYGRAGIGAPADALVIEKPYSRDVLARSITLAFAQTGKL</sequence>
<dbReference type="Pfam" id="PF00072">
    <property type="entry name" value="Response_reg"/>
    <property type="match status" value="1"/>
</dbReference>
<keyword evidence="1" id="KW-0597">Phosphoprotein</keyword>
<proteinExistence type="predicted"/>
<dbReference type="Gene3D" id="3.40.50.2300">
    <property type="match status" value="1"/>
</dbReference>
<protein>
    <recommendedName>
        <fullName evidence="2">Response regulatory domain-containing protein</fullName>
    </recommendedName>
</protein>
<dbReference type="GO" id="GO:0000160">
    <property type="term" value="P:phosphorelay signal transduction system"/>
    <property type="evidence" value="ECO:0007669"/>
    <property type="project" value="InterPro"/>
</dbReference>
<feature type="modified residue" description="4-aspartylphosphate" evidence="1">
    <location>
        <position position="58"/>
    </location>
</feature>
<dbReference type="OrthoDB" id="582170at2"/>